<evidence type="ECO:0000259" key="2">
    <source>
        <dbReference type="PROSITE" id="PS51841"/>
    </source>
</evidence>
<evidence type="ECO:0000313" key="3">
    <source>
        <dbReference type="EMBL" id="CCH76926.1"/>
    </source>
</evidence>
<keyword evidence="3" id="KW-0540">Nuclease</keyword>
<dbReference type="PANTHER" id="PTHR42834:SF1">
    <property type="entry name" value="ENDONUCLEASE_EXONUCLEASE_PHOSPHATASE FAMILY PROTEIN (AFU_ORTHOLOGUE AFUA_3G09210)"/>
    <property type="match status" value="1"/>
</dbReference>
<reference evidence="3 4" key="1">
    <citation type="journal article" date="2013" name="ISME J.">
        <title>A metabolic model for members of the genus Tetrasphaera involved in enhanced biological phosphorus removal.</title>
        <authorList>
            <person name="Kristiansen R."/>
            <person name="Nguyen H.T.T."/>
            <person name="Saunders A.M."/>
            <person name="Nielsen J.L."/>
            <person name="Wimmer R."/>
            <person name="Le V.Q."/>
            <person name="McIlroy S.J."/>
            <person name="Petrovski S."/>
            <person name="Seviour R.J."/>
            <person name="Calteau A."/>
            <person name="Nielsen K.L."/>
            <person name="Nielsen P.H."/>
        </authorList>
    </citation>
    <scope>NUCLEOTIDE SEQUENCE [LARGE SCALE GENOMIC DNA]</scope>
    <source>
        <strain evidence="3 4">T1-X7</strain>
    </source>
</reference>
<keyword evidence="3" id="KW-0255">Endonuclease</keyword>
<dbReference type="Gene3D" id="3.60.10.10">
    <property type="entry name" value="Endonuclease/exonuclease/phosphatase"/>
    <property type="match status" value="1"/>
</dbReference>
<evidence type="ECO:0000256" key="1">
    <source>
        <dbReference type="SAM" id="MobiDB-lite"/>
    </source>
</evidence>
<feature type="compositionally biased region" description="Polar residues" evidence="1">
    <location>
        <begin position="575"/>
        <end position="584"/>
    </location>
</feature>
<accession>A0A077LU10</accession>
<name>A0A077LU10_9MICO</name>
<dbReference type="GO" id="GO:0004527">
    <property type="term" value="F:exonuclease activity"/>
    <property type="evidence" value="ECO:0007669"/>
    <property type="project" value="UniProtKB-KW"/>
</dbReference>
<dbReference type="GO" id="GO:0004519">
    <property type="term" value="F:endonuclease activity"/>
    <property type="evidence" value="ECO:0007669"/>
    <property type="project" value="UniProtKB-KW"/>
</dbReference>
<dbReference type="EMBL" id="CAJB01000062">
    <property type="protein sequence ID" value="CCH76926.1"/>
    <property type="molecule type" value="Genomic_DNA"/>
</dbReference>
<sequence>MYGGGGNSAATFTNDFVEVYNAGASPIDLGGYSIQYASATGTTWTNTTALTGEIQPGQYYLVQEASGGTTGSALPTPDATGTINLSALSGKVALVLGSTALTCGSACTSDAAVVDFVGYGSANDAAGGHPAPALSNTASAQRTTDPFTNTADNAADFTVAAPTPKAAPAGGTTNPCSVTPLPEECVPGDTTIQDVQGDGFVSPLDDTTVSKVPGIVTAVRSSGSSRGFWIQDPSPDTSDASASSGVFVYSTAPVSVGDAVLVTGKVQDYYTLAPGETLSTTSSLSVTEITPTLVTTVTRGNALPAALDITPTTVPATYATTTPTGNVESIATVQPSRSALEFWEAHEGMRVTVDDARVVGPGKTQYGEIYVTTKPDQHATPRGGTYIDSYEMPSGRLLVMPVNGVVPAANVGDELAGATTGPVDWSTFGGYAIAATTLGTYVDNHLQPTTASPQAADQLAVATYNVENLAPSDPASKFATLGAGVVTNLKSPDIVSVEEIQDNSGATDDGTVDADQTLAKLTAAITAAGGPAYQWAQINPVNDEDGGQPGGNIRSVFLYNPDRVTFVDKPAGTSTEAVTVSTAPDGTPDLSVNPGRVDPTSSAWDDSRKPLAGEFVFQGRKVVVVANHFDSKGGDQNADGRYQPPTRSSEVQRTQQATVLRGFVEQVLTADPSANIVLAGDFNDYQFSGPVKTLTDDGGLLTDLIGTLPVDERYTYNYNGVSQVLDHIFLSKAITDVQYDVVHVNSEFAVQSSDHDPQVTRLRLAAQPPRHGTLTLDPRTVRQGGTSTATLTGWDPGTELTIRLDRKVLGTVTTDDHGSATYAVPVAWATRTGTRTVTASAADGVSASARLTVTAAIKVGHVQVSPGRQHAGLQVKVTLRGWAKQVRVRISLDGGATLANPRTDAHGKASAIIRIPRTATVGVHQVLAQVSDGGSASDTLTVLRR</sequence>
<keyword evidence="4" id="KW-1185">Reference proteome</keyword>
<dbReference type="InterPro" id="IPR036415">
    <property type="entry name" value="Lamin_tail_dom_sf"/>
</dbReference>
<dbReference type="SUPFAM" id="SSF56219">
    <property type="entry name" value="DNase I-like"/>
    <property type="match status" value="1"/>
</dbReference>
<gene>
    <name evidence="3" type="ORF">BN12_1540001</name>
</gene>
<dbReference type="Pfam" id="PF00932">
    <property type="entry name" value="LTD"/>
    <property type="match status" value="1"/>
</dbReference>
<dbReference type="PROSITE" id="PS51841">
    <property type="entry name" value="LTD"/>
    <property type="match status" value="1"/>
</dbReference>
<feature type="region of interest" description="Disordered" evidence="1">
    <location>
        <begin position="630"/>
        <end position="652"/>
    </location>
</feature>
<evidence type="ECO:0000313" key="4">
    <source>
        <dbReference type="Proteomes" id="UP000035721"/>
    </source>
</evidence>
<dbReference type="InterPro" id="IPR036691">
    <property type="entry name" value="Endo/exonu/phosph_ase_sf"/>
</dbReference>
<feature type="region of interest" description="Disordered" evidence="1">
    <location>
        <begin position="130"/>
        <end position="150"/>
    </location>
</feature>
<keyword evidence="3" id="KW-0378">Hydrolase</keyword>
<dbReference type="Proteomes" id="UP000035721">
    <property type="component" value="Unassembled WGS sequence"/>
</dbReference>
<feature type="region of interest" description="Disordered" evidence="1">
    <location>
        <begin position="575"/>
        <end position="605"/>
    </location>
</feature>
<dbReference type="STRING" id="1194083.BN12_1540001"/>
<dbReference type="InterPro" id="IPR005135">
    <property type="entry name" value="Endo/exonuclease/phosphatase"/>
</dbReference>
<dbReference type="AlphaFoldDB" id="A0A077LU10"/>
<feature type="domain" description="LTD" evidence="2">
    <location>
        <begin position="1"/>
        <end position="121"/>
    </location>
</feature>
<dbReference type="SUPFAM" id="SSF74853">
    <property type="entry name" value="Lamin A/C globular tail domain"/>
    <property type="match status" value="1"/>
</dbReference>
<feature type="compositionally biased region" description="Polar residues" evidence="1">
    <location>
        <begin position="134"/>
        <end position="150"/>
    </location>
</feature>
<dbReference type="CDD" id="cd04486">
    <property type="entry name" value="YhcR_OBF_like"/>
    <property type="match status" value="1"/>
</dbReference>
<organism evidence="3 4">
    <name type="scientific">Nostocoides japonicum T1-X7</name>
    <dbReference type="NCBI Taxonomy" id="1194083"/>
    <lineage>
        <taxon>Bacteria</taxon>
        <taxon>Bacillati</taxon>
        <taxon>Actinomycetota</taxon>
        <taxon>Actinomycetes</taxon>
        <taxon>Micrococcales</taxon>
        <taxon>Intrasporangiaceae</taxon>
        <taxon>Nostocoides</taxon>
    </lineage>
</organism>
<dbReference type="Pfam" id="PF03372">
    <property type="entry name" value="Exo_endo_phos"/>
    <property type="match status" value="1"/>
</dbReference>
<protein>
    <submittedName>
        <fullName evidence="3">Endonuclease/exonuclease/phosphatase</fullName>
    </submittedName>
</protein>
<comment type="caution">
    <text evidence="3">The sequence shown here is derived from an EMBL/GenBank/DDBJ whole genome shotgun (WGS) entry which is preliminary data.</text>
</comment>
<keyword evidence="3" id="KW-0269">Exonuclease</keyword>
<dbReference type="InterPro" id="IPR001322">
    <property type="entry name" value="Lamin_tail_dom"/>
</dbReference>
<proteinExistence type="predicted"/>
<dbReference type="PANTHER" id="PTHR42834">
    <property type="entry name" value="ENDONUCLEASE/EXONUCLEASE/PHOSPHATASE FAMILY PROTEIN (AFU_ORTHOLOGUE AFUA_3G09210)"/>
    <property type="match status" value="1"/>
</dbReference>